<sequence>MSQMSVATTLAKRSTSGERRTSLRVVTPQERTGSAWFPVLCIALLLAGLGAVLGLNTAMAQDSFEVTALEARTAELADTEAALQQSINDRSSPQNLASEARALGMAPSSTAAFIDIDKGRILGVATVAENPEGFTVDAAATATVDEQQSSQKTSSDDKAADSKDDEAAKDSDTSESTID</sequence>
<protein>
    <recommendedName>
        <fullName evidence="5">Cell division protein FtsL</fullName>
    </recommendedName>
</protein>
<feature type="compositionally biased region" description="Polar residues" evidence="1">
    <location>
        <begin position="1"/>
        <end position="14"/>
    </location>
</feature>
<feature type="region of interest" description="Disordered" evidence="1">
    <location>
        <begin position="1"/>
        <end position="24"/>
    </location>
</feature>
<dbReference type="Proteomes" id="UP000554054">
    <property type="component" value="Unassembled WGS sequence"/>
</dbReference>
<evidence type="ECO:0000256" key="1">
    <source>
        <dbReference type="SAM" id="MobiDB-lite"/>
    </source>
</evidence>
<evidence type="ECO:0000313" key="3">
    <source>
        <dbReference type="EMBL" id="NYF97033.1"/>
    </source>
</evidence>
<keyword evidence="2" id="KW-0812">Transmembrane</keyword>
<keyword evidence="2" id="KW-0472">Membrane</keyword>
<evidence type="ECO:0008006" key="5">
    <source>
        <dbReference type="Google" id="ProtNLM"/>
    </source>
</evidence>
<comment type="caution">
    <text evidence="3">The sequence shown here is derived from an EMBL/GenBank/DDBJ whole genome shotgun (WGS) entry which is preliminary data.</text>
</comment>
<keyword evidence="4" id="KW-1185">Reference proteome</keyword>
<dbReference type="EMBL" id="JACCAE010000001">
    <property type="protein sequence ID" value="NYF97033.1"/>
    <property type="molecule type" value="Genomic_DNA"/>
</dbReference>
<dbReference type="RefSeq" id="WP_185990014.1">
    <property type="nucleotide sequence ID" value="NZ_JACCAE010000001.1"/>
</dbReference>
<reference evidence="3 4" key="1">
    <citation type="submission" date="2020-07" db="EMBL/GenBank/DDBJ databases">
        <title>Sequencing the genomes of 1000 actinobacteria strains.</title>
        <authorList>
            <person name="Klenk H.-P."/>
        </authorList>
    </citation>
    <scope>NUCLEOTIDE SEQUENCE [LARGE SCALE GENOMIC DNA]</scope>
    <source>
        <strain evidence="3 4">DSM 26154</strain>
    </source>
</reference>
<feature type="region of interest" description="Disordered" evidence="1">
    <location>
        <begin position="139"/>
        <end position="179"/>
    </location>
</feature>
<evidence type="ECO:0000313" key="4">
    <source>
        <dbReference type="Proteomes" id="UP000554054"/>
    </source>
</evidence>
<organism evidence="3 4">
    <name type="scientific">Janibacter cremeus</name>
    <dbReference type="NCBI Taxonomy" id="1285192"/>
    <lineage>
        <taxon>Bacteria</taxon>
        <taxon>Bacillati</taxon>
        <taxon>Actinomycetota</taxon>
        <taxon>Actinomycetes</taxon>
        <taxon>Micrococcales</taxon>
        <taxon>Intrasporangiaceae</taxon>
        <taxon>Janibacter</taxon>
    </lineage>
</organism>
<evidence type="ECO:0000256" key="2">
    <source>
        <dbReference type="SAM" id="Phobius"/>
    </source>
</evidence>
<name>A0A852VQP8_9MICO</name>
<proteinExistence type="predicted"/>
<keyword evidence="2" id="KW-1133">Transmembrane helix</keyword>
<gene>
    <name evidence="3" type="ORF">BJY20_000425</name>
</gene>
<feature type="transmembrane region" description="Helical" evidence="2">
    <location>
        <begin position="35"/>
        <end position="55"/>
    </location>
</feature>
<feature type="compositionally biased region" description="Low complexity" evidence="1">
    <location>
        <begin position="139"/>
        <end position="153"/>
    </location>
</feature>
<accession>A0A852VQP8</accession>
<feature type="compositionally biased region" description="Basic and acidic residues" evidence="1">
    <location>
        <begin position="154"/>
        <end position="172"/>
    </location>
</feature>
<dbReference type="AlphaFoldDB" id="A0A852VQP8"/>